<protein>
    <submittedName>
        <fullName evidence="1">Uncharacterized protein</fullName>
    </submittedName>
</protein>
<dbReference type="EMBL" id="UINC01220829">
    <property type="protein sequence ID" value="SVE48908.1"/>
    <property type="molecule type" value="Genomic_DNA"/>
</dbReference>
<accession>A0A383DYH9</accession>
<sequence length="52" mass="5692">MNSAIEDSGFIVLGRIGSGDGEGEGFDHKIDHINKIFFYTVLFAPIIVFCSI</sequence>
<gene>
    <name evidence="1" type="ORF">METZ01_LOCUS501762</name>
</gene>
<name>A0A383DYH9_9ZZZZ</name>
<organism evidence="1">
    <name type="scientific">marine metagenome</name>
    <dbReference type="NCBI Taxonomy" id="408172"/>
    <lineage>
        <taxon>unclassified sequences</taxon>
        <taxon>metagenomes</taxon>
        <taxon>ecological metagenomes</taxon>
    </lineage>
</organism>
<feature type="non-terminal residue" evidence="1">
    <location>
        <position position="52"/>
    </location>
</feature>
<reference evidence="1" key="1">
    <citation type="submission" date="2018-05" db="EMBL/GenBank/DDBJ databases">
        <authorList>
            <person name="Lanie J.A."/>
            <person name="Ng W.-L."/>
            <person name="Kazmierczak K.M."/>
            <person name="Andrzejewski T.M."/>
            <person name="Davidsen T.M."/>
            <person name="Wayne K.J."/>
            <person name="Tettelin H."/>
            <person name="Glass J.I."/>
            <person name="Rusch D."/>
            <person name="Podicherti R."/>
            <person name="Tsui H.-C.T."/>
            <person name="Winkler M.E."/>
        </authorList>
    </citation>
    <scope>NUCLEOTIDE SEQUENCE</scope>
</reference>
<evidence type="ECO:0000313" key="1">
    <source>
        <dbReference type="EMBL" id="SVE48908.1"/>
    </source>
</evidence>
<proteinExistence type="predicted"/>
<dbReference type="AlphaFoldDB" id="A0A383DYH9"/>